<gene>
    <name evidence="2" type="ORF">L2W38_01585</name>
</gene>
<sequence length="103" mass="11469">MKIDNSELSALSLSGGRKDPHETLKKACQDFESVFMAQTWKEMMKQAREIGGKDEDDRPFGILEDLSVEMASEALAGQNDNGLWKVLYDSLASSLPDEDIEKS</sequence>
<organism evidence="2 3">
    <name type="scientific">Dethiosulfovibrio marinus</name>
    <dbReference type="NCBI Taxonomy" id="133532"/>
    <lineage>
        <taxon>Bacteria</taxon>
        <taxon>Thermotogati</taxon>
        <taxon>Synergistota</taxon>
        <taxon>Synergistia</taxon>
        <taxon>Synergistales</taxon>
        <taxon>Dethiosulfovibrionaceae</taxon>
        <taxon>Dethiosulfovibrio</taxon>
    </lineage>
</organism>
<evidence type="ECO:0000313" key="3">
    <source>
        <dbReference type="Proteomes" id="UP001200430"/>
    </source>
</evidence>
<evidence type="ECO:0000256" key="1">
    <source>
        <dbReference type="SAM" id="MobiDB-lite"/>
    </source>
</evidence>
<dbReference type="Proteomes" id="UP001200430">
    <property type="component" value="Unassembled WGS sequence"/>
</dbReference>
<evidence type="ECO:0000313" key="2">
    <source>
        <dbReference type="EMBL" id="MCF4141509.1"/>
    </source>
</evidence>
<protein>
    <recommendedName>
        <fullName evidence="4">Flagellar protein FlgJ N-terminal domain-containing protein</fullName>
    </recommendedName>
</protein>
<proteinExistence type="predicted"/>
<feature type="region of interest" description="Disordered" evidence="1">
    <location>
        <begin position="1"/>
        <end position="22"/>
    </location>
</feature>
<accession>A0ABS9EJX5</accession>
<name>A0ABS9EJX5_9BACT</name>
<reference evidence="2 3" key="1">
    <citation type="submission" date="2022-01" db="EMBL/GenBank/DDBJ databases">
        <title>Dethiosulfovibrio faecalis sp. nov., a novel proteolytic, non-sulfur-reducing bacterium isolated from a marine aquaculture solid waste bioreactor.</title>
        <authorList>
            <person name="Grabowski S."/>
            <person name="Apolinario E."/>
            <person name="Schneider N."/>
            <person name="Marshall C.W."/>
            <person name="Sowers K.R."/>
        </authorList>
    </citation>
    <scope>NUCLEOTIDE SEQUENCE [LARGE SCALE GENOMIC DNA]</scope>
    <source>
        <strain evidence="2 3">DSM 12537</strain>
    </source>
</reference>
<dbReference type="EMBL" id="JAKGUD010000001">
    <property type="protein sequence ID" value="MCF4141509.1"/>
    <property type="molecule type" value="Genomic_DNA"/>
</dbReference>
<keyword evidence="3" id="KW-1185">Reference proteome</keyword>
<comment type="caution">
    <text evidence="2">The sequence shown here is derived from an EMBL/GenBank/DDBJ whole genome shotgun (WGS) entry which is preliminary data.</text>
</comment>
<feature type="compositionally biased region" description="Polar residues" evidence="1">
    <location>
        <begin position="1"/>
        <end position="12"/>
    </location>
</feature>
<dbReference type="RefSeq" id="WP_005661767.1">
    <property type="nucleotide sequence ID" value="NZ_JAKGUD010000001.1"/>
</dbReference>
<evidence type="ECO:0008006" key="4">
    <source>
        <dbReference type="Google" id="ProtNLM"/>
    </source>
</evidence>